<name>A0A8T0MNZ5_PANVG</name>
<evidence type="ECO:0000313" key="3">
    <source>
        <dbReference type="Proteomes" id="UP000823388"/>
    </source>
</evidence>
<accession>A0A8T0MNZ5</accession>
<comment type="caution">
    <text evidence="2">The sequence shown here is derived from an EMBL/GenBank/DDBJ whole genome shotgun (WGS) entry which is preliminary data.</text>
</comment>
<organism evidence="2 3">
    <name type="scientific">Panicum virgatum</name>
    <name type="common">Blackwell switchgrass</name>
    <dbReference type="NCBI Taxonomy" id="38727"/>
    <lineage>
        <taxon>Eukaryota</taxon>
        <taxon>Viridiplantae</taxon>
        <taxon>Streptophyta</taxon>
        <taxon>Embryophyta</taxon>
        <taxon>Tracheophyta</taxon>
        <taxon>Spermatophyta</taxon>
        <taxon>Magnoliopsida</taxon>
        <taxon>Liliopsida</taxon>
        <taxon>Poales</taxon>
        <taxon>Poaceae</taxon>
        <taxon>PACMAD clade</taxon>
        <taxon>Panicoideae</taxon>
        <taxon>Panicodae</taxon>
        <taxon>Paniceae</taxon>
        <taxon>Panicinae</taxon>
        <taxon>Panicum</taxon>
        <taxon>Panicum sect. Hiantes</taxon>
    </lineage>
</organism>
<proteinExistence type="predicted"/>
<feature type="compositionally biased region" description="Pro residues" evidence="1">
    <location>
        <begin position="118"/>
        <end position="127"/>
    </location>
</feature>
<dbReference type="AlphaFoldDB" id="A0A8T0MNZ5"/>
<reference evidence="2 3" key="1">
    <citation type="submission" date="2020-05" db="EMBL/GenBank/DDBJ databases">
        <title>WGS assembly of Panicum virgatum.</title>
        <authorList>
            <person name="Lovell J.T."/>
            <person name="Jenkins J."/>
            <person name="Shu S."/>
            <person name="Juenger T.E."/>
            <person name="Schmutz J."/>
        </authorList>
    </citation>
    <scope>NUCLEOTIDE SEQUENCE [LARGE SCALE GENOMIC DNA]</scope>
    <source>
        <strain evidence="3">cv. AP13</strain>
    </source>
</reference>
<dbReference type="EMBL" id="CM029054">
    <property type="protein sequence ID" value="KAG2536486.1"/>
    <property type="molecule type" value="Genomic_DNA"/>
</dbReference>
<evidence type="ECO:0000313" key="2">
    <source>
        <dbReference type="EMBL" id="KAG2536486.1"/>
    </source>
</evidence>
<feature type="compositionally biased region" description="Pro residues" evidence="1">
    <location>
        <begin position="71"/>
        <end position="81"/>
    </location>
</feature>
<feature type="region of interest" description="Disordered" evidence="1">
    <location>
        <begin position="110"/>
        <end position="139"/>
    </location>
</feature>
<dbReference type="Proteomes" id="UP000823388">
    <property type="component" value="Chromosome 9N"/>
</dbReference>
<sequence length="263" mass="27957">MLGTECTNKIVPQNSPQFKTKDLDHPNPIKRTGTLGFNALKRTDSPTRARRARSSSPRPAFETFSEHHPTAPRPPAPPQPRPVLGGSVAAAGRRPACCAASGRSPLLRRPAVPKLAGPIPPSLPPLSPSARKPRSSPPPPFWESGGYWVRIRPLPRRIYASLSQIYVPSPGRHGAALLFPAALAQPPLPGLARVEALAGHAVGRRCLCAALVDALAGDAAGQCCFCAARRCWPTGRGCGRGGRCSSLLLSLPASFFSILFQIR</sequence>
<feature type="region of interest" description="Disordered" evidence="1">
    <location>
        <begin position="1"/>
        <end position="87"/>
    </location>
</feature>
<feature type="compositionally biased region" description="Polar residues" evidence="1">
    <location>
        <begin position="1"/>
        <end position="18"/>
    </location>
</feature>
<keyword evidence="3" id="KW-1185">Reference proteome</keyword>
<evidence type="ECO:0000256" key="1">
    <source>
        <dbReference type="SAM" id="MobiDB-lite"/>
    </source>
</evidence>
<protein>
    <submittedName>
        <fullName evidence="2">Uncharacterized protein</fullName>
    </submittedName>
</protein>
<gene>
    <name evidence="2" type="ORF">PVAP13_9NG190673</name>
</gene>